<dbReference type="InterPro" id="IPR051781">
    <property type="entry name" value="Metallo-dep_Hydrolase"/>
</dbReference>
<dbReference type="InterPro" id="IPR011059">
    <property type="entry name" value="Metal-dep_hydrolase_composite"/>
</dbReference>
<dbReference type="Gene3D" id="2.30.40.10">
    <property type="entry name" value="Urease, subunit C, domain 1"/>
    <property type="match status" value="1"/>
</dbReference>
<dbReference type="InterPro" id="IPR006680">
    <property type="entry name" value="Amidohydro-rel"/>
</dbReference>
<keyword evidence="3" id="KW-1185">Reference proteome</keyword>
<sequence>MTQASPALHLTGVTLPDGVTRDLWVSAGRISVDPVPDARPLPGGWLVPGLVDAHCHIGIDPTGPVPVAEAARQAEIERDAGVLLVRDCGVPVDTRPLQARDDLPRIIRSGRHLARRRRYLRDLGLELDDPAELPAAVAAQAAEGDGWVKLVGDWIDREAGDLAPLWPDDVLAEAVAVAHRAGARVNAHVFGEDALPGLLAAGVDCIEHGTGLTDDTIDQMARQGTALVPTLINTAEFLTIADSAGRFPRYAAHMRALHARRLSTVAAAAEAGVPVFAGTDAGSSAGEGIGHGRIADEVIALAEAGLSREQALGAASWAARDWLGFPGLVDGASADLVVYDEDPRTDLAVLRSPRDIVLRGVVHPGGGRFKTSTRRPSRD</sequence>
<accession>A0AAC9LAJ7</accession>
<evidence type="ECO:0000313" key="3">
    <source>
        <dbReference type="Proteomes" id="UP000185511"/>
    </source>
</evidence>
<dbReference type="SUPFAM" id="SSF51556">
    <property type="entry name" value="Metallo-dependent hydrolases"/>
    <property type="match status" value="1"/>
</dbReference>
<organism evidence="2 3">
    <name type="scientific">Actinoalloteichus fjordicus</name>
    <dbReference type="NCBI Taxonomy" id="1612552"/>
    <lineage>
        <taxon>Bacteria</taxon>
        <taxon>Bacillati</taxon>
        <taxon>Actinomycetota</taxon>
        <taxon>Actinomycetes</taxon>
        <taxon>Pseudonocardiales</taxon>
        <taxon>Pseudonocardiaceae</taxon>
        <taxon>Actinoalloteichus</taxon>
    </lineage>
</organism>
<evidence type="ECO:0000259" key="1">
    <source>
        <dbReference type="Pfam" id="PF01979"/>
    </source>
</evidence>
<reference evidence="3" key="1">
    <citation type="submission" date="2016-06" db="EMBL/GenBank/DDBJ databases">
        <title>Complete genome sequence of Actinoalloteichus fjordicus DSM 46855 (=ADI127-17), type strain of the new species Actinoalloteichus fjordicus.</title>
        <authorList>
            <person name="Ruckert C."/>
            <person name="Nouioui I."/>
            <person name="Willmese J."/>
            <person name="van Wezel G."/>
            <person name="Klenk H.-P."/>
            <person name="Kalinowski J."/>
            <person name="Zotchev S.B."/>
        </authorList>
    </citation>
    <scope>NUCLEOTIDE SEQUENCE [LARGE SCALE GENOMIC DNA]</scope>
    <source>
        <strain evidence="3">ADI127-7</strain>
    </source>
</reference>
<dbReference type="RefSeq" id="WP_232237684.1">
    <property type="nucleotide sequence ID" value="NZ_CP016076.1"/>
</dbReference>
<evidence type="ECO:0000313" key="2">
    <source>
        <dbReference type="EMBL" id="APU13826.1"/>
    </source>
</evidence>
<dbReference type="GO" id="GO:0016810">
    <property type="term" value="F:hydrolase activity, acting on carbon-nitrogen (but not peptide) bonds"/>
    <property type="evidence" value="ECO:0007669"/>
    <property type="project" value="InterPro"/>
</dbReference>
<dbReference type="Proteomes" id="UP000185511">
    <property type="component" value="Chromosome"/>
</dbReference>
<dbReference type="InterPro" id="IPR032466">
    <property type="entry name" value="Metal_Hydrolase"/>
</dbReference>
<protein>
    <submittedName>
        <fullName evidence="2">Amidohydrolase, imidazolonepropionase</fullName>
    </submittedName>
</protein>
<proteinExistence type="predicted"/>
<gene>
    <name evidence="2" type="ORF">UA74_08810</name>
</gene>
<dbReference type="KEGG" id="acad:UA74_08810"/>
<dbReference type="Pfam" id="PF01979">
    <property type="entry name" value="Amidohydro_1"/>
    <property type="match status" value="1"/>
</dbReference>
<dbReference type="AlphaFoldDB" id="A0AAC9LAJ7"/>
<dbReference type="EMBL" id="CP016076">
    <property type="protein sequence ID" value="APU13826.1"/>
    <property type="molecule type" value="Genomic_DNA"/>
</dbReference>
<dbReference type="PANTHER" id="PTHR43135:SF4">
    <property type="entry name" value="AMIDOHYDROLASE-RELATED DOMAIN-CONTAINING PROTEIN"/>
    <property type="match status" value="1"/>
</dbReference>
<feature type="domain" description="Amidohydrolase-related" evidence="1">
    <location>
        <begin position="46"/>
        <end position="356"/>
    </location>
</feature>
<name>A0AAC9LAJ7_9PSEU</name>
<dbReference type="Gene3D" id="3.20.20.140">
    <property type="entry name" value="Metal-dependent hydrolases"/>
    <property type="match status" value="1"/>
</dbReference>
<dbReference type="PANTHER" id="PTHR43135">
    <property type="entry name" value="ALPHA-D-RIBOSE 1-METHYLPHOSPHONATE 5-TRIPHOSPHATE DIPHOSPHATASE"/>
    <property type="match status" value="1"/>
</dbReference>